<dbReference type="EMBL" id="OUUY01000001">
    <property type="protein sequence ID" value="SPP99511.1"/>
    <property type="molecule type" value="Genomic_DNA"/>
</dbReference>
<accession>A0A2U3QDK7</accession>
<name>A0A2U3QDK7_9BACT</name>
<dbReference type="Pfam" id="PF00535">
    <property type="entry name" value="Glycos_transf_2"/>
    <property type="match status" value="1"/>
</dbReference>
<keyword evidence="3" id="KW-1185">Reference proteome</keyword>
<dbReference type="AlphaFoldDB" id="A0A2U3QDK7"/>
<feature type="domain" description="Glycosyltransferase 2-like" evidence="1">
    <location>
        <begin position="4"/>
        <end position="165"/>
    </location>
</feature>
<dbReference type="GO" id="GO:0016758">
    <property type="term" value="F:hexosyltransferase activity"/>
    <property type="evidence" value="ECO:0007669"/>
    <property type="project" value="UniProtKB-ARBA"/>
</dbReference>
<dbReference type="OrthoDB" id="9784574at2"/>
<protein>
    <submittedName>
        <fullName evidence="2">Putative Glycosyl transferase, family 2</fullName>
    </submittedName>
</protein>
<dbReference type="InterPro" id="IPR001173">
    <property type="entry name" value="Glyco_trans_2-like"/>
</dbReference>
<proteinExistence type="predicted"/>
<evidence type="ECO:0000313" key="3">
    <source>
        <dbReference type="Proteomes" id="UP000245125"/>
    </source>
</evidence>
<keyword evidence="2" id="KW-0808">Transferase</keyword>
<dbReference type="PANTHER" id="PTHR22916">
    <property type="entry name" value="GLYCOSYLTRANSFERASE"/>
    <property type="match status" value="1"/>
</dbReference>
<dbReference type="InterPro" id="IPR029044">
    <property type="entry name" value="Nucleotide-diphossugar_trans"/>
</dbReference>
<organism evidence="2 3">
    <name type="scientific">Candidatus Sulfobium mesophilum</name>
    <dbReference type="NCBI Taxonomy" id="2016548"/>
    <lineage>
        <taxon>Bacteria</taxon>
        <taxon>Pseudomonadati</taxon>
        <taxon>Nitrospirota</taxon>
        <taxon>Nitrospiria</taxon>
        <taxon>Nitrospirales</taxon>
        <taxon>Nitrospiraceae</taxon>
        <taxon>Candidatus Sulfobium</taxon>
    </lineage>
</organism>
<gene>
    <name evidence="2" type="ORF">NBG4_10045</name>
</gene>
<dbReference type="PANTHER" id="PTHR22916:SF3">
    <property type="entry name" value="UDP-GLCNAC:BETAGAL BETA-1,3-N-ACETYLGLUCOSAMINYLTRANSFERASE-LIKE PROTEIN 1"/>
    <property type="match status" value="1"/>
</dbReference>
<evidence type="ECO:0000259" key="1">
    <source>
        <dbReference type="Pfam" id="PF00535"/>
    </source>
</evidence>
<dbReference type="SUPFAM" id="SSF53448">
    <property type="entry name" value="Nucleotide-diphospho-sugar transferases"/>
    <property type="match status" value="1"/>
</dbReference>
<dbReference type="Proteomes" id="UP000245125">
    <property type="component" value="Unassembled WGS sequence"/>
</dbReference>
<reference evidence="3" key="1">
    <citation type="submission" date="2018-03" db="EMBL/GenBank/DDBJ databases">
        <authorList>
            <person name="Zecchin S."/>
        </authorList>
    </citation>
    <scope>NUCLEOTIDE SEQUENCE [LARGE SCALE GENOMIC DNA]</scope>
</reference>
<evidence type="ECO:0000313" key="2">
    <source>
        <dbReference type="EMBL" id="SPP99511.1"/>
    </source>
</evidence>
<dbReference type="Gene3D" id="3.90.550.10">
    <property type="entry name" value="Spore Coat Polysaccharide Biosynthesis Protein SpsA, Chain A"/>
    <property type="match status" value="1"/>
</dbReference>
<sequence>MLVSVVIPAYNSEAFLEKTLQSVFSQTFRDFEVICIDDGSTDSTPQVIRKHGQSVRYVYQTNRGAAVARNRGIGMARGEFLAFLDADDRWLPDKLARQVRYLQENRDVAMVHSNVCVIDSRDSITKPCLPISERHRGFQIFTELYLGNFIATPSSVMVRRSCLDAVGNFDETMRCCEDFDLWLRIAANCKIGYQDVVMVKYRMHETNVSNDKMAMNITVKRVIDGIKVKYPEKVSSIPTEKMRKRVFDLNRWIGLGYFRQYDLASARKHFLGALKCRRTSIPLYIYLLSTFFGKDIIGMIRNVKKRRNSHRKGTVELA</sequence>